<evidence type="ECO:0000313" key="4">
    <source>
        <dbReference type="Proteomes" id="UP000249616"/>
    </source>
</evidence>
<dbReference type="AlphaFoldDB" id="A0A2Z4IV30"/>
<proteinExistence type="predicted"/>
<evidence type="ECO:0000313" key="3">
    <source>
        <dbReference type="EMBL" id="AWW36426.1"/>
    </source>
</evidence>
<dbReference type="Proteomes" id="UP000249616">
    <property type="component" value="Chromosome"/>
</dbReference>
<accession>A0A2Z4IV30</accession>
<keyword evidence="2" id="KW-0812">Transmembrane</keyword>
<keyword evidence="4" id="KW-1185">Reference proteome</keyword>
<name>A0A2Z4IV30_9ACTN</name>
<evidence type="ECO:0000256" key="1">
    <source>
        <dbReference type="SAM" id="MobiDB-lite"/>
    </source>
</evidence>
<dbReference type="RefSeq" id="WP_053762565.1">
    <property type="nucleotide sequence ID" value="NZ_CBDRHE010000001.1"/>
</dbReference>
<protein>
    <submittedName>
        <fullName evidence="3">Uncharacterized protein</fullName>
    </submittedName>
</protein>
<organism evidence="3 4">
    <name type="scientific">Streptomyces cadmiisoli</name>
    <dbReference type="NCBI Taxonomy" id="2184053"/>
    <lineage>
        <taxon>Bacteria</taxon>
        <taxon>Bacillati</taxon>
        <taxon>Actinomycetota</taxon>
        <taxon>Actinomycetes</taxon>
        <taxon>Kitasatosporales</taxon>
        <taxon>Streptomycetaceae</taxon>
        <taxon>Streptomyces</taxon>
        <taxon>Streptomyces aurantiacus group</taxon>
    </lineage>
</organism>
<gene>
    <name evidence="3" type="ORF">DN051_07050</name>
</gene>
<dbReference type="GeneID" id="32590333"/>
<reference evidence="3 4" key="1">
    <citation type="journal article" date="2019" name="Int. J. Syst. Evol. Microbiol.">
        <title>Streptomyces cadmiisoli sp. nov., a novel actinomycete isolated from cadmium-contaminated soil.</title>
        <authorList>
            <person name="Li K."/>
            <person name="Tang X."/>
            <person name="Zhao J."/>
            <person name="Guo Y."/>
            <person name="Tang Y."/>
            <person name="Gao J."/>
        </authorList>
    </citation>
    <scope>NUCLEOTIDE SEQUENCE [LARGE SCALE GENOMIC DNA]</scope>
    <source>
        <strain evidence="3 4">ZFG47</strain>
    </source>
</reference>
<keyword evidence="2" id="KW-1133">Transmembrane helix</keyword>
<feature type="region of interest" description="Disordered" evidence="1">
    <location>
        <begin position="1"/>
        <end position="20"/>
    </location>
</feature>
<feature type="transmembrane region" description="Helical" evidence="2">
    <location>
        <begin position="30"/>
        <end position="53"/>
    </location>
</feature>
<dbReference type="EMBL" id="CP030073">
    <property type="protein sequence ID" value="AWW36426.1"/>
    <property type="molecule type" value="Genomic_DNA"/>
</dbReference>
<keyword evidence="2" id="KW-0472">Membrane</keyword>
<feature type="compositionally biased region" description="Pro residues" evidence="1">
    <location>
        <begin position="1"/>
        <end position="13"/>
    </location>
</feature>
<sequence>MSDTSPPPPPPRPPRSRRTMADQRDLSRLVLFYALAVGALLIGVAALLVGLAWSDLAGSAYDGF</sequence>
<dbReference type="KEGG" id="scad:DN051_07050"/>
<evidence type="ECO:0000256" key="2">
    <source>
        <dbReference type="SAM" id="Phobius"/>
    </source>
</evidence>